<dbReference type="Pfam" id="PF02676">
    <property type="entry name" value="TYW3"/>
    <property type="match status" value="1"/>
</dbReference>
<dbReference type="Proteomes" id="UP000823046">
    <property type="component" value="Unassembled WGS sequence"/>
</dbReference>
<evidence type="ECO:0000313" key="10">
    <source>
        <dbReference type="Proteomes" id="UP000823046"/>
    </source>
</evidence>
<evidence type="ECO:0000256" key="7">
    <source>
        <dbReference type="ARBA" id="ARBA00049202"/>
    </source>
</evidence>
<dbReference type="PANTHER" id="PTHR23245:SF31">
    <property type="entry name" value="TRNA WYBUTOSINE-SYNTHESIZING PROTEIN 3 HOMOLOG"/>
    <property type="match status" value="1"/>
</dbReference>
<protein>
    <recommendedName>
        <fullName evidence="2">tRNA(Phe) 7-[(3-amino-3-carboxypropyl)-4-demethylwyosine(37)-N(4)]-methyltransferase</fullName>
        <ecNumber evidence="2">2.1.1.282</ecNumber>
    </recommendedName>
</protein>
<evidence type="ECO:0000256" key="3">
    <source>
        <dbReference type="ARBA" id="ARBA00022603"/>
    </source>
</evidence>
<dbReference type="CDD" id="cd02440">
    <property type="entry name" value="AdoMet_MTases"/>
    <property type="match status" value="1"/>
</dbReference>
<comment type="caution">
    <text evidence="9">The sequence shown here is derived from an EMBL/GenBank/DDBJ whole genome shotgun (WGS) entry which is preliminary data.</text>
</comment>
<dbReference type="EMBL" id="JADAQX010000056">
    <property type="protein sequence ID" value="KAF8822424.1"/>
    <property type="molecule type" value="Genomic_DNA"/>
</dbReference>
<evidence type="ECO:0000256" key="5">
    <source>
        <dbReference type="ARBA" id="ARBA00022691"/>
    </source>
</evidence>
<evidence type="ECO:0000259" key="8">
    <source>
        <dbReference type="PROSITE" id="PS51684"/>
    </source>
</evidence>
<proteinExistence type="predicted"/>
<evidence type="ECO:0000313" key="9">
    <source>
        <dbReference type="EMBL" id="KAF8822424.1"/>
    </source>
</evidence>
<dbReference type="EC" id="2.1.1.282" evidence="2"/>
<dbReference type="InterPro" id="IPR003827">
    <property type="entry name" value="tRNA_yW-synthesising"/>
</dbReference>
<dbReference type="PANTHER" id="PTHR23245">
    <property type="entry name" value="TRNA METHYLTRANSFERASE"/>
    <property type="match status" value="1"/>
</dbReference>
<dbReference type="InterPro" id="IPR030382">
    <property type="entry name" value="MeTrfase_TRM5/TYW2"/>
</dbReference>
<organism evidence="9 10">
    <name type="scientific">Cardiosporidium cionae</name>
    <dbReference type="NCBI Taxonomy" id="476202"/>
    <lineage>
        <taxon>Eukaryota</taxon>
        <taxon>Sar</taxon>
        <taxon>Alveolata</taxon>
        <taxon>Apicomplexa</taxon>
        <taxon>Aconoidasida</taxon>
        <taxon>Nephromycida</taxon>
        <taxon>Cardiosporidium</taxon>
    </lineage>
</organism>
<dbReference type="SUPFAM" id="SSF117281">
    <property type="entry name" value="Kelch motif"/>
    <property type="match status" value="1"/>
</dbReference>
<comment type="catalytic activity">
    <reaction evidence="7">
        <text>4-demethyl-7-[(3S)-3-amino-3-carboxypropyl]wyosine(37) in tRNA(Phe) + S-adenosyl-L-methionine = 7-[(3S)-3-amino-3-carboxypropyl]wyosine(37) in tRNA(Phe) + S-adenosyl-L-homocysteine + H(+)</text>
        <dbReference type="Rhea" id="RHEA:36635"/>
        <dbReference type="Rhea" id="RHEA-COMP:10378"/>
        <dbReference type="Rhea" id="RHEA-COMP:10379"/>
        <dbReference type="ChEBI" id="CHEBI:15378"/>
        <dbReference type="ChEBI" id="CHEBI:57856"/>
        <dbReference type="ChEBI" id="CHEBI:59789"/>
        <dbReference type="ChEBI" id="CHEBI:73543"/>
        <dbReference type="ChEBI" id="CHEBI:73550"/>
        <dbReference type="EC" id="2.1.1.282"/>
    </reaction>
</comment>
<dbReference type="PROSITE" id="PS51684">
    <property type="entry name" value="SAM_MT_TRM5_TYW2"/>
    <property type="match status" value="1"/>
</dbReference>
<keyword evidence="6" id="KW-0819">tRNA processing</keyword>
<keyword evidence="4" id="KW-0808">Transferase</keyword>
<keyword evidence="5" id="KW-0949">S-adenosyl-L-methionine</keyword>
<name>A0ABQ7JEP1_9APIC</name>
<evidence type="ECO:0000256" key="1">
    <source>
        <dbReference type="ARBA" id="ARBA00004797"/>
    </source>
</evidence>
<dbReference type="Gene3D" id="3.30.1960.10">
    <property type="entry name" value="tRNA wybutosine-synthesizing-like"/>
    <property type="match status" value="1"/>
</dbReference>
<reference evidence="9 10" key="1">
    <citation type="journal article" date="2020" name="bioRxiv">
        <title>Metabolic contributions of an alphaproteobacterial endosymbiont in the apicomplexan Cardiosporidium cionae.</title>
        <authorList>
            <person name="Hunter E.S."/>
            <person name="Paight C.J."/>
            <person name="Lane C.E."/>
        </authorList>
    </citation>
    <scope>NUCLEOTIDE SEQUENCE [LARGE SCALE GENOMIC DNA]</scope>
    <source>
        <strain evidence="9">ESH_2018</strain>
    </source>
</reference>
<dbReference type="Gene3D" id="3.40.50.150">
    <property type="entry name" value="Vaccinia Virus protein VP39"/>
    <property type="match status" value="1"/>
</dbReference>
<dbReference type="InterPro" id="IPR015915">
    <property type="entry name" value="Kelch-typ_b-propeller"/>
</dbReference>
<dbReference type="Pfam" id="PF02475">
    <property type="entry name" value="TRM5-TYW2_MTfase"/>
    <property type="match status" value="1"/>
</dbReference>
<evidence type="ECO:0000256" key="2">
    <source>
        <dbReference type="ARBA" id="ARBA00012750"/>
    </source>
</evidence>
<dbReference type="InterPro" id="IPR029063">
    <property type="entry name" value="SAM-dependent_MTases_sf"/>
</dbReference>
<feature type="domain" description="SAM-dependent methyltransferase TRM5/TYW2-type" evidence="8">
    <location>
        <begin position="1040"/>
        <end position="1362"/>
    </location>
</feature>
<evidence type="ECO:0000256" key="4">
    <source>
        <dbReference type="ARBA" id="ARBA00022679"/>
    </source>
</evidence>
<gene>
    <name evidence="9" type="ORF">IE077_003808</name>
</gene>
<accession>A0ABQ7JEP1</accession>
<dbReference type="Gene3D" id="2.120.10.80">
    <property type="entry name" value="Kelch-type beta propeller"/>
    <property type="match status" value="2"/>
</dbReference>
<dbReference type="SUPFAM" id="SSF111278">
    <property type="entry name" value="SSo0622-like"/>
    <property type="match status" value="1"/>
</dbReference>
<dbReference type="InterPro" id="IPR056743">
    <property type="entry name" value="TRM5-TYW2-like_MTfase"/>
</dbReference>
<sequence length="1367" mass="152437">MLTKIFRSIKMTLSNLKTLPLVTDMEYEQFLERKKRLLRESSSFSNISVIPAENMTEKGTDDSTVSMDHKLLVDHSLKGCIDLPISPLCSYLNTIDSFMTLSSCSGRITLYLRPANHEDSAPTNDHFPVDRIQAERSADHNSKYHDSTATSSCSIKQQAPYGETEQDFDWTAGSTYTTCSLSSLFGFPSSCYSFEIILKMEPFILHVETLNLRSAKALLDISKICGLKQSGISALGKRLVVALRGSSSFEAPIISLRSLITDDAFPSVSSIPSNDPTHSVSPLVPLSTLIYFLKDCCQKLKRNTQQIDRLYSEIVKEKFLEALPNEHALACNGPSRAKPTKMKAQKQPHGLLNDGQMQSEEMKMIPIRTQTINWEPIVLNGRLKASLEGWGYATAFEYPYIFLYGGFRRCKRSAMLTSFNIETMEWSERVSISSSDEPLDFVYSNLIALGDGFLALMGGRQSPTKASMDVYLFDITVWKWIRMNCDDEKLPIPRWRHACCLMNEGGESQDGKIYLPQRKVATVWMLGGTSSANPLDDGILGDFWRLDISIERQEAFNNSGVVAVGHWKLMDSGNSMDAPGPIHSHSIFTSPSFPACLAVLGGVASKQDSSGRSPKDLEILHIFDTRKQLWRIEYTQTSVQNTLCSLKMDSLSNSTPTSQVDGNSFTPIKHSEHSHIFKRFNYTGFPTPRFAHSVAFLAEKNAILLVGGCDGSQGLNDTWLLLVDTLKWYYLGSVPGTNSGLRSRLICGRNELFLMGGGFICFTFGSFFDVPLIAKFKEGILKGIDECLSHHVQNSSSHSSSQTLPCKNSTYPYEAWHTVQNRGCPNEWVSDAEHISYETIPVKSGIQNKSMNSVSPSDSIAGFLFIGILKSNWIKAIKSALDHCCLFDRSRKIVKPPRGICMPEENLITAEGSVGSQHFLLKQNLKNEQAVKEDLDKSFSPSPSVWLPVVRRVEITDLPITFLENEVLVLHKDEKQAVSFQHYTLSTEALNKENRNVTNWSRNSIASNISRSWYKALNDFYSTEVSSDISISLPPPPTKFEKLGKIILFPTKSFEALTQIRGFMAHSSSHRLLKEIASYFEADSVGTLGKTSGPMRQSEVKLLFGNEKIAHVKENGVSFRFDVTKCMFSSGNTSERMRIASLMSKLSNSKEVVIDMFCGIGYFSIPILVATTAAQVSRVYACDWNPHALQAFRWNAVLNNVCTSRFHLLNCDSRTLGDTADVSGIKSGIAQRILLGLIPNSEASWAAAVRMLDKSIGGTIHIHSVCGMKPQGIETSFNSECKQRDSGSYKATERTTTTIQIEAQCFSASVADYSVFVCEKFGELFRILDPFQTWNVEIVDMVKVKSYAPKLWHYVVDIACQPVAIRQ</sequence>
<dbReference type="InterPro" id="IPR036602">
    <property type="entry name" value="tRNA_yW-synthesising-like_sf"/>
</dbReference>
<evidence type="ECO:0000256" key="6">
    <source>
        <dbReference type="ARBA" id="ARBA00022694"/>
    </source>
</evidence>
<comment type="pathway">
    <text evidence="1">tRNA modification; wybutosine-tRNA(Phe) biosynthesis.</text>
</comment>
<keyword evidence="10" id="KW-1185">Reference proteome</keyword>
<dbReference type="SUPFAM" id="SSF53335">
    <property type="entry name" value="S-adenosyl-L-methionine-dependent methyltransferases"/>
    <property type="match status" value="1"/>
</dbReference>
<keyword evidence="3" id="KW-0489">Methyltransferase</keyword>